<sequence>MAELASAPIVIGTINGGWWLSSKIRQLRPKVRVPKHDKKLAAAAQMVNAHLDKIPRKDLEEYLSQHEKY</sequence>
<name>A0A9W8JZI5_9AGAR</name>
<proteinExistence type="predicted"/>
<dbReference type="AlphaFoldDB" id="A0A9W8JZI5"/>
<evidence type="ECO:0000313" key="1">
    <source>
        <dbReference type="EMBL" id="KAJ3507880.1"/>
    </source>
</evidence>
<gene>
    <name evidence="1" type="ORF">NLJ89_g6054</name>
</gene>
<dbReference type="Proteomes" id="UP001148786">
    <property type="component" value="Unassembled WGS sequence"/>
</dbReference>
<comment type="caution">
    <text evidence="1">The sequence shown here is derived from an EMBL/GenBank/DDBJ whole genome shotgun (WGS) entry which is preliminary data.</text>
</comment>
<evidence type="ECO:0000313" key="2">
    <source>
        <dbReference type="Proteomes" id="UP001148786"/>
    </source>
</evidence>
<reference evidence="1" key="1">
    <citation type="submission" date="2022-07" db="EMBL/GenBank/DDBJ databases">
        <title>Genome Sequence of Agrocybe chaxingu.</title>
        <authorList>
            <person name="Buettner E."/>
        </authorList>
    </citation>
    <scope>NUCLEOTIDE SEQUENCE</scope>
    <source>
        <strain evidence="1">MP-N11</strain>
    </source>
</reference>
<dbReference type="EMBL" id="JANKHO010000616">
    <property type="protein sequence ID" value="KAJ3507880.1"/>
    <property type="molecule type" value="Genomic_DNA"/>
</dbReference>
<keyword evidence="2" id="KW-1185">Reference proteome</keyword>
<protein>
    <submittedName>
        <fullName evidence="1">Uncharacterized protein</fullName>
    </submittedName>
</protein>
<organism evidence="1 2">
    <name type="scientific">Agrocybe chaxingu</name>
    <dbReference type="NCBI Taxonomy" id="84603"/>
    <lineage>
        <taxon>Eukaryota</taxon>
        <taxon>Fungi</taxon>
        <taxon>Dikarya</taxon>
        <taxon>Basidiomycota</taxon>
        <taxon>Agaricomycotina</taxon>
        <taxon>Agaricomycetes</taxon>
        <taxon>Agaricomycetidae</taxon>
        <taxon>Agaricales</taxon>
        <taxon>Agaricineae</taxon>
        <taxon>Strophariaceae</taxon>
        <taxon>Agrocybe</taxon>
    </lineage>
</organism>
<accession>A0A9W8JZI5</accession>